<evidence type="ECO:0000313" key="2">
    <source>
        <dbReference type="EMBL" id="SQC23520.1"/>
    </source>
</evidence>
<dbReference type="AlphaFoldDB" id="A0A2X3FKQ2"/>
<evidence type="ECO:0000259" key="1">
    <source>
        <dbReference type="Pfam" id="PF09339"/>
    </source>
</evidence>
<dbReference type="PANTHER" id="PTHR30136:SF35">
    <property type="entry name" value="HTH-TYPE TRANSCRIPTIONAL REGULATOR RV1719"/>
    <property type="match status" value="1"/>
</dbReference>
<dbReference type="InterPro" id="IPR036390">
    <property type="entry name" value="WH_DNA-bd_sf"/>
</dbReference>
<accession>A0A2X3FKQ2</accession>
<dbReference type="PANTHER" id="PTHR30136">
    <property type="entry name" value="HELIX-TURN-HELIX TRANSCRIPTIONAL REGULATOR, ICLR FAMILY"/>
    <property type="match status" value="1"/>
</dbReference>
<sequence>MSKKPGTSSSATRTLRVLIALKGHTMTGLSNGELAKALNVSPANISRDLATLVDVGLVIQLDNGRYAHSIQMLQIATAHAEHMSRMQARMNETTQRIMAGTR</sequence>
<dbReference type="Pfam" id="PF09339">
    <property type="entry name" value="HTH_IclR"/>
    <property type="match status" value="1"/>
</dbReference>
<organism evidence="2 3">
    <name type="scientific">Klebsiella pneumoniae</name>
    <dbReference type="NCBI Taxonomy" id="573"/>
    <lineage>
        <taxon>Bacteria</taxon>
        <taxon>Pseudomonadati</taxon>
        <taxon>Pseudomonadota</taxon>
        <taxon>Gammaproteobacteria</taxon>
        <taxon>Enterobacterales</taxon>
        <taxon>Enterobacteriaceae</taxon>
        <taxon>Klebsiella/Raoultella group</taxon>
        <taxon>Klebsiella</taxon>
        <taxon>Klebsiella pneumoniae complex</taxon>
    </lineage>
</organism>
<protein>
    <submittedName>
        <fullName evidence="2">Uncharacterized protein conserved in archaea</fullName>
    </submittedName>
</protein>
<proteinExistence type="predicted"/>
<dbReference type="Proteomes" id="UP000250675">
    <property type="component" value="Unassembled WGS sequence"/>
</dbReference>
<dbReference type="EMBL" id="UASO01000004">
    <property type="protein sequence ID" value="SQC23520.1"/>
    <property type="molecule type" value="Genomic_DNA"/>
</dbReference>
<dbReference type="CDD" id="cd00090">
    <property type="entry name" value="HTH_ARSR"/>
    <property type="match status" value="1"/>
</dbReference>
<dbReference type="SUPFAM" id="SSF46785">
    <property type="entry name" value="Winged helix' DNA-binding domain"/>
    <property type="match status" value="1"/>
</dbReference>
<dbReference type="InterPro" id="IPR050707">
    <property type="entry name" value="HTH_MetabolicPath_Reg"/>
</dbReference>
<evidence type="ECO:0000313" key="3">
    <source>
        <dbReference type="Proteomes" id="UP000250675"/>
    </source>
</evidence>
<dbReference type="InterPro" id="IPR005471">
    <property type="entry name" value="Tscrpt_reg_IclR_N"/>
</dbReference>
<name>A0A2X3FKQ2_KLEPN</name>
<dbReference type="InterPro" id="IPR011991">
    <property type="entry name" value="ArsR-like_HTH"/>
</dbReference>
<dbReference type="GO" id="GO:0003700">
    <property type="term" value="F:DNA-binding transcription factor activity"/>
    <property type="evidence" value="ECO:0007669"/>
    <property type="project" value="TreeGrafter"/>
</dbReference>
<dbReference type="InterPro" id="IPR036388">
    <property type="entry name" value="WH-like_DNA-bd_sf"/>
</dbReference>
<dbReference type="GO" id="GO:0045892">
    <property type="term" value="P:negative regulation of DNA-templated transcription"/>
    <property type="evidence" value="ECO:0007669"/>
    <property type="project" value="TreeGrafter"/>
</dbReference>
<feature type="domain" description="HTH iclR-type" evidence="1">
    <location>
        <begin position="10"/>
        <end position="60"/>
    </location>
</feature>
<dbReference type="GO" id="GO:0003677">
    <property type="term" value="F:DNA binding"/>
    <property type="evidence" value="ECO:0007669"/>
    <property type="project" value="InterPro"/>
</dbReference>
<dbReference type="Gene3D" id="1.10.10.10">
    <property type="entry name" value="Winged helix-like DNA-binding domain superfamily/Winged helix DNA-binding domain"/>
    <property type="match status" value="1"/>
</dbReference>
<gene>
    <name evidence="2" type="ORF">NCTC9645_03575</name>
</gene>
<reference evidence="2 3" key="1">
    <citation type="submission" date="2018-06" db="EMBL/GenBank/DDBJ databases">
        <authorList>
            <consortium name="Pathogen Informatics"/>
            <person name="Doyle S."/>
        </authorList>
    </citation>
    <scope>NUCLEOTIDE SEQUENCE [LARGE SCALE GENOMIC DNA]</scope>
    <source>
        <strain evidence="2 3">NCTC9645</strain>
    </source>
</reference>